<evidence type="ECO:0000313" key="4">
    <source>
        <dbReference type="EMBL" id="AIX22852.1"/>
    </source>
</evidence>
<evidence type="ECO:0000313" key="6">
    <source>
        <dbReference type="Proteomes" id="UP000185278"/>
    </source>
</evidence>
<evidence type="ECO:0000313" key="5">
    <source>
        <dbReference type="EMBL" id="AIX38085.1"/>
    </source>
</evidence>
<dbReference type="Proteomes" id="UP000185280">
    <property type="component" value="Segment"/>
</dbReference>
<evidence type="ECO:0008006" key="8">
    <source>
        <dbReference type="Google" id="ProtNLM"/>
    </source>
</evidence>
<accession>A0A0E3EQ80</accession>
<gene>
    <name evidence="3" type="ORF">Syn7803C43_85</name>
    <name evidence="4" type="ORF">Syn7803C98_84</name>
    <name evidence="5" type="ORF">Syn7803US88_84</name>
</gene>
<sequence>MTIEKVSQDEMLGQFKQRYASLVEENKKLAEKIKENEITALKLQGAIETLEYYNPPEEETMSAPPEEDEEVGLTE</sequence>
<evidence type="ECO:0000256" key="1">
    <source>
        <dbReference type="SAM" id="Coils"/>
    </source>
</evidence>
<dbReference type="EMBL" id="KJ019027">
    <property type="protein sequence ID" value="AIX14480.1"/>
    <property type="molecule type" value="Genomic_DNA"/>
</dbReference>
<name>A0A0E3EQ80_9CAUD</name>
<protein>
    <recommendedName>
        <fullName evidence="8">Gp107</fullName>
    </recommendedName>
</protein>
<proteinExistence type="predicted"/>
<dbReference type="OrthoDB" id="26813at10239"/>
<evidence type="ECO:0000256" key="2">
    <source>
        <dbReference type="SAM" id="MobiDB-lite"/>
    </source>
</evidence>
<evidence type="ECO:0000313" key="3">
    <source>
        <dbReference type="EMBL" id="AIX14480.1"/>
    </source>
</evidence>
<feature type="coiled-coil region" evidence="1">
    <location>
        <begin position="12"/>
        <end position="39"/>
    </location>
</feature>
<dbReference type="Proteomes" id="UP000185278">
    <property type="component" value="Segment"/>
</dbReference>
<keyword evidence="1" id="KW-0175">Coiled coil</keyword>
<dbReference type="EMBL" id="KJ019064">
    <property type="protein sequence ID" value="AIX22852.1"/>
    <property type="molecule type" value="Genomic_DNA"/>
</dbReference>
<reference evidence="6 7" key="1">
    <citation type="submission" date="2013-12" db="EMBL/GenBank/DDBJ databases">
        <title>Ecological redundancy of diverse viral populations within a natural community.</title>
        <authorList>
            <person name="Gregory A.C."/>
            <person name="LaButti K."/>
            <person name="Copeland A."/>
            <person name="Woyke T."/>
            <person name="Sullivan M.B."/>
        </authorList>
    </citation>
    <scope>NUCLEOTIDE SEQUENCE [LARGE SCALE GENOMIC DNA]</scope>
    <source>
        <strain evidence="3">Syn7803C43</strain>
        <strain evidence="4">Syn7803C98</strain>
        <strain evidence="5">Syn7803US88</strain>
    </source>
</reference>
<feature type="compositionally biased region" description="Acidic residues" evidence="2">
    <location>
        <begin position="56"/>
        <end position="75"/>
    </location>
</feature>
<evidence type="ECO:0000313" key="7">
    <source>
        <dbReference type="Proteomes" id="UP000185279"/>
    </source>
</evidence>
<dbReference type="EMBL" id="KJ019128">
    <property type="protein sequence ID" value="AIX38085.1"/>
    <property type="molecule type" value="Genomic_DNA"/>
</dbReference>
<organism evidence="3 7">
    <name type="scientific">Synechococcus phage ACG-2014c</name>
    <dbReference type="NCBI Taxonomy" id="1079998"/>
    <lineage>
        <taxon>Viruses</taxon>
        <taxon>Duplodnaviria</taxon>
        <taxon>Heunggongvirae</taxon>
        <taxon>Uroviricota</taxon>
        <taxon>Caudoviricetes</taxon>
        <taxon>Pantevenvirales</taxon>
        <taxon>Kyanoviridae</taxon>
        <taxon>Namakavirus</taxon>
        <taxon>Namakavirus smbcm6</taxon>
    </lineage>
</organism>
<dbReference type="RefSeq" id="YP_007001812.1">
    <property type="nucleotide sequence ID" value="NC_019444.1"/>
</dbReference>
<dbReference type="Proteomes" id="UP000185279">
    <property type="component" value="Segment"/>
</dbReference>
<feature type="region of interest" description="Disordered" evidence="2">
    <location>
        <begin position="52"/>
        <end position="75"/>
    </location>
</feature>